<reference evidence="1" key="1">
    <citation type="journal article" date="2021" name="Proc. Natl. Acad. Sci. U.S.A.">
        <title>A Catalog of Tens of Thousands of Viruses from Human Metagenomes Reveals Hidden Associations with Chronic Diseases.</title>
        <authorList>
            <person name="Tisza M.J."/>
            <person name="Buck C.B."/>
        </authorList>
    </citation>
    <scope>NUCLEOTIDE SEQUENCE</scope>
    <source>
        <strain evidence="1">CtB3v5</strain>
    </source>
</reference>
<proteinExistence type="predicted"/>
<organism evidence="1">
    <name type="scientific">Siphoviridae sp. ctB3v5</name>
    <dbReference type="NCBI Taxonomy" id="2826186"/>
    <lineage>
        <taxon>Viruses</taxon>
        <taxon>Duplodnaviria</taxon>
        <taxon>Heunggongvirae</taxon>
        <taxon>Uroviricota</taxon>
        <taxon>Caudoviricetes</taxon>
    </lineage>
</organism>
<protein>
    <submittedName>
        <fullName evidence="1">Structural protein</fullName>
    </submittedName>
</protein>
<dbReference type="EMBL" id="BK014849">
    <property type="protein sequence ID" value="DAD78634.1"/>
    <property type="molecule type" value="Genomic_DNA"/>
</dbReference>
<name>A0A8S5M8S3_9CAUD</name>
<accession>A0A8S5M8S3</accession>
<sequence length="35" mass="3757">MCYFDTLKTSSMEGAATTVYAQGGRGNARLIAWEG</sequence>
<evidence type="ECO:0000313" key="1">
    <source>
        <dbReference type="EMBL" id="DAD78634.1"/>
    </source>
</evidence>